<evidence type="ECO:0000256" key="1">
    <source>
        <dbReference type="SAM" id="Phobius"/>
    </source>
</evidence>
<feature type="transmembrane region" description="Helical" evidence="1">
    <location>
        <begin position="32"/>
        <end position="59"/>
    </location>
</feature>
<dbReference type="Proteomes" id="UP000030146">
    <property type="component" value="Unassembled WGS sequence"/>
</dbReference>
<dbReference type="AlphaFoldDB" id="A0A0A2ECJ6"/>
<keyword evidence="1" id="KW-0812">Transmembrane</keyword>
<sequence length="184" mass="21868">MIVRTSYFLIFFIGLWFTLTHIFSFVKEECIFLSSIAIPITWTISIGITFSLFLLYLFFVAKDRTFRDIIDQILPRGYDVPLDVLVRDFVVFLMFVFTIYWYHPSFYSHLNAIRREELFNGNLYLKTNEKNKQDGQFIWIEVKTPKEILSFEGKTNELKTLINKEVHIIVYQGLFSKYALVSQP</sequence>
<comment type="caution">
    <text evidence="2">The sequence shown here is derived from an EMBL/GenBank/DDBJ whole genome shotgun (WGS) entry which is preliminary data.</text>
</comment>
<keyword evidence="3" id="KW-1185">Reference proteome</keyword>
<keyword evidence="1" id="KW-1133">Transmembrane helix</keyword>
<feature type="transmembrane region" description="Helical" evidence="1">
    <location>
        <begin position="7"/>
        <end position="26"/>
    </location>
</feature>
<keyword evidence="1" id="KW-0472">Membrane</keyword>
<evidence type="ECO:0000313" key="3">
    <source>
        <dbReference type="Proteomes" id="UP000030146"/>
    </source>
</evidence>
<reference evidence="2 3" key="1">
    <citation type="submission" date="2014-08" db="EMBL/GenBank/DDBJ databases">
        <title>Porphyromonas gulae strain:COT-052_OH3439 Genome sequencing.</title>
        <authorList>
            <person name="Wallis C."/>
            <person name="Deusch O."/>
            <person name="O'Flynn C."/>
            <person name="Davis I."/>
            <person name="Jospin G."/>
            <person name="Darling A.E."/>
            <person name="Coil D.A."/>
            <person name="Alexiev A."/>
            <person name="Horsfall A."/>
            <person name="Kirkwood N."/>
            <person name="Harris S."/>
            <person name="Eisen J.A."/>
        </authorList>
    </citation>
    <scope>NUCLEOTIDE SEQUENCE [LARGE SCALE GENOMIC DNA]</scope>
    <source>
        <strain evidence="3">COT-052 OH3439</strain>
    </source>
</reference>
<protein>
    <submittedName>
        <fullName evidence="2">Uncharacterized protein</fullName>
    </submittedName>
</protein>
<dbReference type="EMBL" id="JRAK01000003">
    <property type="protein sequence ID" value="KGN95803.1"/>
    <property type="molecule type" value="Genomic_DNA"/>
</dbReference>
<gene>
    <name evidence="2" type="ORF">HR15_00035</name>
</gene>
<name>A0A0A2ECJ6_9PORP</name>
<evidence type="ECO:0000313" key="2">
    <source>
        <dbReference type="EMBL" id="KGN95803.1"/>
    </source>
</evidence>
<proteinExistence type="predicted"/>
<feature type="transmembrane region" description="Helical" evidence="1">
    <location>
        <begin position="80"/>
        <end position="102"/>
    </location>
</feature>
<accession>A0A0A2ECJ6</accession>
<organism evidence="2 3">
    <name type="scientific">Porphyromonas gulae</name>
    <dbReference type="NCBI Taxonomy" id="111105"/>
    <lineage>
        <taxon>Bacteria</taxon>
        <taxon>Pseudomonadati</taxon>
        <taxon>Bacteroidota</taxon>
        <taxon>Bacteroidia</taxon>
        <taxon>Bacteroidales</taxon>
        <taxon>Porphyromonadaceae</taxon>
        <taxon>Porphyromonas</taxon>
    </lineage>
</organism>